<accession>G3B2A3</accession>
<dbReference type="Pfam" id="PF01195">
    <property type="entry name" value="Pept_tRNA_hydro"/>
    <property type="match status" value="1"/>
</dbReference>
<dbReference type="STRING" id="590646.G3B2A3"/>
<feature type="region of interest" description="Disordered" evidence="6">
    <location>
        <begin position="227"/>
        <end position="263"/>
    </location>
</feature>
<comment type="similarity">
    <text evidence="5">Belongs to the PTH family.</text>
</comment>
<dbReference type="EMBL" id="GL996515">
    <property type="protein sequence ID" value="EGV65073.1"/>
    <property type="molecule type" value="Genomic_DNA"/>
</dbReference>
<evidence type="ECO:0000256" key="5">
    <source>
        <dbReference type="ARBA" id="ARBA00038063"/>
    </source>
</evidence>
<proteinExistence type="inferred from homology"/>
<dbReference type="InterPro" id="IPR001328">
    <property type="entry name" value="Pept_tRNA_hydro"/>
</dbReference>
<keyword evidence="4" id="KW-0694">RNA-binding</keyword>
<dbReference type="HOGENOM" id="CLU_062456_2_1_1"/>
<evidence type="ECO:0000256" key="2">
    <source>
        <dbReference type="ARBA" id="ARBA00022555"/>
    </source>
</evidence>
<dbReference type="PANTHER" id="PTHR17224">
    <property type="entry name" value="PEPTIDYL-TRNA HYDROLASE"/>
    <property type="match status" value="1"/>
</dbReference>
<gene>
    <name evidence="7" type="ORF">CANTEDRAFT_113407</name>
</gene>
<dbReference type="PANTHER" id="PTHR17224:SF1">
    <property type="entry name" value="PEPTIDYL-TRNA HYDROLASE"/>
    <property type="match status" value="1"/>
</dbReference>
<feature type="compositionally biased region" description="Basic and acidic residues" evidence="6">
    <location>
        <begin position="227"/>
        <end position="236"/>
    </location>
</feature>
<dbReference type="GeneID" id="18246945"/>
<evidence type="ECO:0000256" key="4">
    <source>
        <dbReference type="ARBA" id="ARBA00022884"/>
    </source>
</evidence>
<dbReference type="GO" id="GO:0000049">
    <property type="term" value="F:tRNA binding"/>
    <property type="evidence" value="ECO:0007669"/>
    <property type="project" value="UniProtKB-KW"/>
</dbReference>
<dbReference type="eggNOG" id="KOG2255">
    <property type="taxonomic scope" value="Eukaryota"/>
</dbReference>
<name>G3B2A3_CANTC</name>
<evidence type="ECO:0000256" key="3">
    <source>
        <dbReference type="ARBA" id="ARBA00022801"/>
    </source>
</evidence>
<keyword evidence="3 7" id="KW-0378">Hydrolase</keyword>
<evidence type="ECO:0000256" key="6">
    <source>
        <dbReference type="SAM" id="MobiDB-lite"/>
    </source>
</evidence>
<dbReference type="NCBIfam" id="TIGR00447">
    <property type="entry name" value="pth"/>
    <property type="match status" value="1"/>
</dbReference>
<feature type="compositionally biased region" description="Low complexity" evidence="6">
    <location>
        <begin position="251"/>
        <end position="263"/>
    </location>
</feature>
<dbReference type="KEGG" id="cten:18246945"/>
<dbReference type="Gene3D" id="3.40.50.1470">
    <property type="entry name" value="Peptidyl-tRNA hydrolase"/>
    <property type="match status" value="1"/>
</dbReference>
<sequence length="263" mass="29886">MQILRYATRYILNNHLSRSSTRALSTIKPDDTKPPFLMVASIGNPEPDYSGSRHSVGHWVLEQLVQNHWKNFSRFQKHRNISRGPYSVSQDSVSSNVLLFKSNETYMNLQGEPIHANWSEVRRIQSRQFSPALVVVHDEISLPLGKIQIRKQGSSPRGHNGLRSIDKIMGQNYTKIAVGVGKPPNKYVADFVLAKFKRPEVEVLEYDVMPQIVQVLEQMTKGEHIFEVSKAPEKRQRQPRPRQNTKKDSISEVVESAASTASS</sequence>
<organism evidence="8">
    <name type="scientific">Candida tenuis (strain ATCC 10573 / BCRC 21748 / CBS 615 / JCM 9827 / NBRC 10315 / NRRL Y-1498 / VKM Y-70)</name>
    <name type="common">Yeast</name>
    <name type="synonym">Yamadazyma tenuis</name>
    <dbReference type="NCBI Taxonomy" id="590646"/>
    <lineage>
        <taxon>Eukaryota</taxon>
        <taxon>Fungi</taxon>
        <taxon>Dikarya</taxon>
        <taxon>Ascomycota</taxon>
        <taxon>Saccharomycotina</taxon>
        <taxon>Pichiomycetes</taxon>
        <taxon>Debaryomycetaceae</taxon>
        <taxon>Yamadazyma</taxon>
    </lineage>
</organism>
<dbReference type="InterPro" id="IPR036416">
    <property type="entry name" value="Pept_tRNA_hydro_sf"/>
</dbReference>
<reference evidence="7 8" key="1">
    <citation type="journal article" date="2011" name="Proc. Natl. Acad. Sci. U.S.A.">
        <title>Comparative genomics of xylose-fermenting fungi for enhanced biofuel production.</title>
        <authorList>
            <person name="Wohlbach D.J."/>
            <person name="Kuo A."/>
            <person name="Sato T.K."/>
            <person name="Potts K.M."/>
            <person name="Salamov A.A."/>
            <person name="LaButti K.M."/>
            <person name="Sun H."/>
            <person name="Clum A."/>
            <person name="Pangilinan J.L."/>
            <person name="Lindquist E.A."/>
            <person name="Lucas S."/>
            <person name="Lapidus A."/>
            <person name="Jin M."/>
            <person name="Gunawan C."/>
            <person name="Balan V."/>
            <person name="Dale B.E."/>
            <person name="Jeffries T.W."/>
            <person name="Zinkel R."/>
            <person name="Barry K.W."/>
            <person name="Grigoriev I.V."/>
            <person name="Gasch A.P."/>
        </authorList>
    </citation>
    <scope>NUCLEOTIDE SEQUENCE [LARGE SCALE GENOMIC DNA]</scope>
    <source>
        <strain evidence="7">ATCC 10573</strain>
        <strain evidence="8">ATCC 10573 / BCRC 21748 / CBS 615 / JCM 9827 / NBRC 10315 / NRRL Y-1498 / VKM Y-70</strain>
    </source>
</reference>
<protein>
    <recommendedName>
        <fullName evidence="1">peptidyl-tRNA hydrolase</fullName>
        <ecNumber evidence="1">3.1.1.29</ecNumber>
    </recommendedName>
</protein>
<evidence type="ECO:0000256" key="1">
    <source>
        <dbReference type="ARBA" id="ARBA00013260"/>
    </source>
</evidence>
<dbReference type="EC" id="3.1.1.29" evidence="1"/>
<evidence type="ECO:0000313" key="8">
    <source>
        <dbReference type="Proteomes" id="UP000000707"/>
    </source>
</evidence>
<dbReference type="OrthoDB" id="1711136at2759"/>
<dbReference type="EMBL" id="GL996515">
    <property type="protein sequence ID" value="EGV65074.1"/>
    <property type="molecule type" value="Genomic_DNA"/>
</dbReference>
<dbReference type="SUPFAM" id="SSF53178">
    <property type="entry name" value="Peptidyl-tRNA hydrolase-like"/>
    <property type="match status" value="1"/>
</dbReference>
<keyword evidence="2" id="KW-0820">tRNA-binding</keyword>
<dbReference type="Proteomes" id="UP000000707">
    <property type="component" value="Unassembled WGS sequence"/>
</dbReference>
<dbReference type="AlphaFoldDB" id="G3B2A3"/>
<dbReference type="PROSITE" id="PS01196">
    <property type="entry name" value="PEPT_TRNA_HYDROL_2"/>
    <property type="match status" value="1"/>
</dbReference>
<dbReference type="GO" id="GO:0004045">
    <property type="term" value="F:peptidyl-tRNA hydrolase activity"/>
    <property type="evidence" value="ECO:0007669"/>
    <property type="project" value="UniProtKB-EC"/>
</dbReference>
<keyword evidence="8" id="KW-1185">Reference proteome</keyword>
<dbReference type="InterPro" id="IPR018171">
    <property type="entry name" value="Pept_tRNA_hydro_CS"/>
</dbReference>
<evidence type="ECO:0000313" key="7">
    <source>
        <dbReference type="EMBL" id="EGV65073.1"/>
    </source>
</evidence>